<evidence type="ECO:0000259" key="5">
    <source>
        <dbReference type="PROSITE" id="PS52004"/>
    </source>
</evidence>
<dbReference type="SUPFAM" id="SSF53901">
    <property type="entry name" value="Thiolase-like"/>
    <property type="match status" value="2"/>
</dbReference>
<dbReference type="InterPro" id="IPR000794">
    <property type="entry name" value="Beta-ketoacyl_synthase"/>
</dbReference>
<sequence>MPETAAVTGLGLVTPAGIGLEATWRAVCRGGSTARHHPELEAAPVSIACTVPGFDPRVHVPAPRPWRLDRSTQFLLTAAHEAMAHAGLSTEEWDPSRVAIVIGSAAGGVATLESSHCKLLESGPALLSPLTLTGFLPNMAAAAHLALGLGVTGPTLHVSTACASGATALGTACLLLACGACDIALAGGTDAMATPLCAAAFARMGALSRRTGEPEAASRPFDKDRDGFVLGEGAGVLVLERAGHARARSAPPLALVLGHAATSDAHDPVAPDPRGHGLRSAVLQALRQADATPGDVGHINAHGTGTLLNDRVEAGVVRDLFPVSAPSVTSVKGTLGHTMGAAGAIEAALTVHTLTTGLVPPTANFHAPDGDTAGIDLVTGSPRRQHPKLALSHSLGFGGHNTVVVLGAA</sequence>
<protein>
    <submittedName>
        <fullName evidence="6">Beta-ketoacyl-[acyl-carrier-protein] synthase family protein</fullName>
    </submittedName>
</protein>
<keyword evidence="2 4" id="KW-0808">Transferase</keyword>
<comment type="similarity">
    <text evidence="1 4">Belongs to the thiolase-like superfamily. Beta-ketoacyl-ACP synthases family.</text>
</comment>
<evidence type="ECO:0000313" key="6">
    <source>
        <dbReference type="EMBL" id="RKN77725.1"/>
    </source>
</evidence>
<dbReference type="InterPro" id="IPR018201">
    <property type="entry name" value="Ketoacyl_synth_AS"/>
</dbReference>
<comment type="caution">
    <text evidence="6">The sequence shown here is derived from an EMBL/GenBank/DDBJ whole genome shotgun (WGS) entry which is preliminary data.</text>
</comment>
<keyword evidence="7" id="KW-1185">Reference proteome</keyword>
<dbReference type="PANTHER" id="PTHR11712">
    <property type="entry name" value="POLYKETIDE SYNTHASE-RELATED"/>
    <property type="match status" value="1"/>
</dbReference>
<name>A0A3B0BWE0_9ACTN</name>
<evidence type="ECO:0000256" key="4">
    <source>
        <dbReference type="RuleBase" id="RU003694"/>
    </source>
</evidence>
<dbReference type="InterPro" id="IPR014030">
    <property type="entry name" value="Ketoacyl_synth_N"/>
</dbReference>
<dbReference type="GO" id="GO:0004315">
    <property type="term" value="F:3-oxoacyl-[acyl-carrier-protein] synthase activity"/>
    <property type="evidence" value="ECO:0007669"/>
    <property type="project" value="InterPro"/>
</dbReference>
<dbReference type="InterPro" id="IPR016039">
    <property type="entry name" value="Thiolase-like"/>
</dbReference>
<dbReference type="FunFam" id="3.40.47.10:FF:000018">
    <property type="entry name" value="3-oxoacyl-[acyl-carrier-protein] synthase 2"/>
    <property type="match status" value="1"/>
</dbReference>
<dbReference type="Proteomes" id="UP000270343">
    <property type="component" value="Unassembled WGS sequence"/>
</dbReference>
<accession>A0A3B0BWE0</accession>
<dbReference type="CDD" id="cd00834">
    <property type="entry name" value="KAS_I_II"/>
    <property type="match status" value="1"/>
</dbReference>
<dbReference type="PROSITE" id="PS00606">
    <property type="entry name" value="KS3_1"/>
    <property type="match status" value="1"/>
</dbReference>
<proteinExistence type="inferred from homology"/>
<dbReference type="OrthoDB" id="9808669at2"/>
<dbReference type="RefSeq" id="WP_120753342.1">
    <property type="nucleotide sequence ID" value="NZ_JBIBGF010000001.1"/>
</dbReference>
<evidence type="ECO:0000256" key="2">
    <source>
        <dbReference type="ARBA" id="ARBA00022679"/>
    </source>
</evidence>
<dbReference type="InterPro" id="IPR014031">
    <property type="entry name" value="Ketoacyl_synth_C"/>
</dbReference>
<feature type="domain" description="Ketosynthase family 3 (KS3)" evidence="5">
    <location>
        <begin position="2"/>
        <end position="408"/>
    </location>
</feature>
<dbReference type="EMBL" id="RBAM01000001">
    <property type="protein sequence ID" value="RKN77725.1"/>
    <property type="molecule type" value="Genomic_DNA"/>
</dbReference>
<dbReference type="PROSITE" id="PS52004">
    <property type="entry name" value="KS3_2"/>
    <property type="match status" value="1"/>
</dbReference>
<gene>
    <name evidence="6" type="ORF">D7231_03275</name>
</gene>
<dbReference type="Pfam" id="PF02801">
    <property type="entry name" value="Ketoacyl-synt_C"/>
    <property type="match status" value="1"/>
</dbReference>
<organism evidence="6 7">
    <name type="scientific">Streptomyces klenkii</name>
    <dbReference type="NCBI Taxonomy" id="1420899"/>
    <lineage>
        <taxon>Bacteria</taxon>
        <taxon>Bacillati</taxon>
        <taxon>Actinomycetota</taxon>
        <taxon>Actinomycetes</taxon>
        <taxon>Kitasatosporales</taxon>
        <taxon>Streptomycetaceae</taxon>
        <taxon>Streptomyces</taxon>
    </lineage>
</organism>
<reference evidence="6 7" key="1">
    <citation type="journal article" date="2015" name="Antonie Van Leeuwenhoek">
        <title>Streptomyces klenkii sp. nov., isolated from deep marine sediment.</title>
        <authorList>
            <person name="Veyisoglu A."/>
            <person name="Sahin N."/>
        </authorList>
    </citation>
    <scope>NUCLEOTIDE SEQUENCE [LARGE SCALE GENOMIC DNA]</scope>
    <source>
        <strain evidence="6 7">KCTC 29202</strain>
    </source>
</reference>
<dbReference type="AlphaFoldDB" id="A0A3B0BWE0"/>
<dbReference type="SMART" id="SM00825">
    <property type="entry name" value="PKS_KS"/>
    <property type="match status" value="1"/>
</dbReference>
<dbReference type="PANTHER" id="PTHR11712:SF347">
    <property type="entry name" value="BETA KETOACYL-ACYL CARRIER PROTEIN SYNTHASE"/>
    <property type="match status" value="1"/>
</dbReference>
<dbReference type="Gene3D" id="3.40.47.10">
    <property type="match status" value="2"/>
</dbReference>
<evidence type="ECO:0000313" key="7">
    <source>
        <dbReference type="Proteomes" id="UP000270343"/>
    </source>
</evidence>
<dbReference type="GO" id="GO:0006633">
    <property type="term" value="P:fatty acid biosynthetic process"/>
    <property type="evidence" value="ECO:0007669"/>
    <property type="project" value="InterPro"/>
</dbReference>
<dbReference type="InterPro" id="IPR020841">
    <property type="entry name" value="PKS_Beta-ketoAc_synthase_dom"/>
</dbReference>
<evidence type="ECO:0000256" key="3">
    <source>
        <dbReference type="ARBA" id="ARBA00023315"/>
    </source>
</evidence>
<keyword evidence="3" id="KW-0012">Acyltransferase</keyword>
<dbReference type="Pfam" id="PF00109">
    <property type="entry name" value="ketoacyl-synt"/>
    <property type="match status" value="1"/>
</dbReference>
<evidence type="ECO:0000256" key="1">
    <source>
        <dbReference type="ARBA" id="ARBA00008467"/>
    </source>
</evidence>